<evidence type="ECO:0000259" key="4">
    <source>
        <dbReference type="PROSITE" id="PS52002"/>
    </source>
</evidence>
<dbReference type="OrthoDB" id="9799751at2"/>
<reference evidence="5 6" key="1">
    <citation type="submission" date="2016-10" db="EMBL/GenBank/DDBJ databases">
        <authorList>
            <person name="de Groot N.N."/>
        </authorList>
    </citation>
    <scope>NUCLEOTIDE SEQUENCE [LARGE SCALE GENOMIC DNA]</scope>
    <source>
        <strain evidence="5 6">SLAS-1</strain>
    </source>
</reference>
<dbReference type="InterPro" id="IPR010920">
    <property type="entry name" value="LSM_dom_sf"/>
</dbReference>
<dbReference type="Pfam" id="PF17209">
    <property type="entry name" value="Hfq"/>
    <property type="match status" value="1"/>
</dbReference>
<comment type="subunit">
    <text evidence="3">Homohexamer.</text>
</comment>
<protein>
    <recommendedName>
        <fullName evidence="3">RNA-binding protein Hfq</fullName>
    </recommendedName>
</protein>
<dbReference type="STRING" id="321763.SAMN04488692_103159"/>
<gene>
    <name evidence="3" type="primary">hfq</name>
    <name evidence="5" type="ORF">SAMN04488692_103159</name>
</gene>
<keyword evidence="2 3" id="KW-0346">Stress response</keyword>
<dbReference type="SUPFAM" id="SSF50182">
    <property type="entry name" value="Sm-like ribonucleoproteins"/>
    <property type="match status" value="1"/>
</dbReference>
<dbReference type="InterPro" id="IPR047575">
    <property type="entry name" value="Sm"/>
</dbReference>
<dbReference type="GO" id="GO:0003723">
    <property type="term" value="F:RNA binding"/>
    <property type="evidence" value="ECO:0007669"/>
    <property type="project" value="UniProtKB-UniRule"/>
</dbReference>
<evidence type="ECO:0000256" key="2">
    <source>
        <dbReference type="ARBA" id="ARBA00023016"/>
    </source>
</evidence>
<accession>A0A1G9J7D9</accession>
<dbReference type="CDD" id="cd01716">
    <property type="entry name" value="Hfq"/>
    <property type="match status" value="1"/>
</dbReference>
<dbReference type="PANTHER" id="PTHR34772:SF1">
    <property type="entry name" value="RNA-BINDING PROTEIN HFQ"/>
    <property type="match status" value="1"/>
</dbReference>
<evidence type="ECO:0000313" key="6">
    <source>
        <dbReference type="Proteomes" id="UP000199476"/>
    </source>
</evidence>
<dbReference type="RefSeq" id="WP_089758383.1">
    <property type="nucleotide sequence ID" value="NZ_FNGO01000003.1"/>
</dbReference>
<dbReference type="EMBL" id="FNGO01000003">
    <property type="protein sequence ID" value="SDL33477.1"/>
    <property type="molecule type" value="Genomic_DNA"/>
</dbReference>
<dbReference type="HAMAP" id="MF_00436">
    <property type="entry name" value="Hfq"/>
    <property type="match status" value="1"/>
</dbReference>
<sequence>MAKNYNYQDRILNHVRKNDIKVTIYLISGYQLNGYVEGFDNFTIILRSSGKNKLIFKHAISTIDPSEPIKGAMPGEEE</sequence>
<comment type="function">
    <text evidence="3">RNA chaperone that binds small regulatory RNA (sRNAs) and mRNAs to facilitate mRNA translational regulation in response to envelope stress, environmental stress and changes in metabolite concentrations. Also binds with high specificity to tRNAs.</text>
</comment>
<feature type="domain" description="Sm" evidence="4">
    <location>
        <begin position="9"/>
        <end position="69"/>
    </location>
</feature>
<proteinExistence type="inferred from homology"/>
<dbReference type="GO" id="GO:0043487">
    <property type="term" value="P:regulation of RNA stability"/>
    <property type="evidence" value="ECO:0007669"/>
    <property type="project" value="TreeGrafter"/>
</dbReference>
<organism evidence="5 6">
    <name type="scientific">Halarsenatibacter silvermanii</name>
    <dbReference type="NCBI Taxonomy" id="321763"/>
    <lineage>
        <taxon>Bacteria</taxon>
        <taxon>Bacillati</taxon>
        <taxon>Bacillota</taxon>
        <taxon>Clostridia</taxon>
        <taxon>Halanaerobiales</taxon>
        <taxon>Halarsenatibacteraceae</taxon>
        <taxon>Halarsenatibacter</taxon>
    </lineage>
</organism>
<dbReference type="GO" id="GO:0045974">
    <property type="term" value="P:regulation of translation, ncRNA-mediated"/>
    <property type="evidence" value="ECO:0007669"/>
    <property type="project" value="TreeGrafter"/>
</dbReference>
<dbReference type="PROSITE" id="PS52002">
    <property type="entry name" value="SM"/>
    <property type="match status" value="1"/>
</dbReference>
<dbReference type="GO" id="GO:0006355">
    <property type="term" value="P:regulation of DNA-templated transcription"/>
    <property type="evidence" value="ECO:0007669"/>
    <property type="project" value="InterPro"/>
</dbReference>
<dbReference type="NCBIfam" id="TIGR02383">
    <property type="entry name" value="Hfq"/>
    <property type="match status" value="1"/>
</dbReference>
<dbReference type="InterPro" id="IPR005001">
    <property type="entry name" value="Hfq"/>
</dbReference>
<keyword evidence="1 3" id="KW-0694">RNA-binding</keyword>
<dbReference type="GO" id="GO:0005829">
    <property type="term" value="C:cytosol"/>
    <property type="evidence" value="ECO:0007669"/>
    <property type="project" value="TreeGrafter"/>
</dbReference>
<dbReference type="Proteomes" id="UP000199476">
    <property type="component" value="Unassembled WGS sequence"/>
</dbReference>
<dbReference type="Gene3D" id="2.30.30.100">
    <property type="match status" value="1"/>
</dbReference>
<evidence type="ECO:0000256" key="1">
    <source>
        <dbReference type="ARBA" id="ARBA00022884"/>
    </source>
</evidence>
<name>A0A1G9J7D9_9FIRM</name>
<dbReference type="PANTHER" id="PTHR34772">
    <property type="entry name" value="RNA-BINDING PROTEIN HFQ"/>
    <property type="match status" value="1"/>
</dbReference>
<evidence type="ECO:0000256" key="3">
    <source>
        <dbReference type="HAMAP-Rule" id="MF_00436"/>
    </source>
</evidence>
<keyword evidence="6" id="KW-1185">Reference proteome</keyword>
<evidence type="ECO:0000313" key="5">
    <source>
        <dbReference type="EMBL" id="SDL33477.1"/>
    </source>
</evidence>
<dbReference type="AlphaFoldDB" id="A0A1G9J7D9"/>
<comment type="similarity">
    <text evidence="3">Belongs to the Hfq family.</text>
</comment>